<keyword evidence="3 5" id="KW-0012">Acyltransferase</keyword>
<dbReference type="InterPro" id="IPR023213">
    <property type="entry name" value="CAT-like_dom_sf"/>
</dbReference>
<dbReference type="Proteomes" id="UP000294919">
    <property type="component" value="Unassembled WGS sequence"/>
</dbReference>
<evidence type="ECO:0000256" key="4">
    <source>
        <dbReference type="PIRSR" id="PIRSR600542-1"/>
    </source>
</evidence>
<dbReference type="EMBL" id="SLWV01000045">
    <property type="protein sequence ID" value="TCO68298.1"/>
    <property type="molecule type" value="Genomic_DNA"/>
</dbReference>
<protein>
    <submittedName>
        <fullName evidence="7">Carnitine O-acetyltransferase</fullName>
    </submittedName>
</protein>
<comment type="similarity">
    <text evidence="1 5">Belongs to the carnitine/choline acetyltransferase family.</text>
</comment>
<evidence type="ECO:0000256" key="1">
    <source>
        <dbReference type="ARBA" id="ARBA00005232"/>
    </source>
</evidence>
<keyword evidence="2 5" id="KW-0808">Transferase</keyword>
<comment type="caution">
    <text evidence="7">The sequence shown here is derived from an EMBL/GenBank/DDBJ whole genome shotgun (WGS) entry which is preliminary data.</text>
</comment>
<sequence>MKKTFANQERLPKIQIPKLSDTCDAFMEWVEPLLTKEAFRKTKEVVEEFKRKDGKKLQKQLIDWSEENNLSNWTAPLWKDIYLEPRDALIIKGNVFYIIKNKLKDLGCTQKHIATALTLSILRFKALIDQEELEVELQGGKPLCMLQYKKLFSTTRIPKREKDLHKTTFKQKHIIVLYRAEIFTLDVLKDSGESRDASEIEADLKHIIEESKKEEGQGIGILTTMNRDQWADTREDLLKIDAQNKLHLEKIEKAIFVLCLEDQHTNTLEEASNMMLYGNGKNRWYDKSLQFIISKNGEIGVNMEHTGTDGSIMSRFTTYLYENMQPIGSNEAIDSKEVPQKLTFHLNSALAETMRSASNQFDQAIIDTQTRILQFDQFGTELIKTFKVSPDAFVQLAIQLAQYKLYGKCYSEYEPIMTRQFLEGRIEVMYCVSNESMAFIRNILSNDCDHKTKVTSLIKATQKHSDRINECKNGKGVDGHLFGLLSMYKQFGKKIGMDDLPTFFKDKGYKTLTHSTVCTSTTSVKGIKLAGYGPIVDDGFAVRYLKDKQHICFNMTSRTHMKEKLDQLVANIEASLVEMADLMRI</sequence>
<dbReference type="SUPFAM" id="SSF52777">
    <property type="entry name" value="CoA-dependent acyltransferases"/>
    <property type="match status" value="2"/>
</dbReference>
<dbReference type="InterPro" id="IPR039551">
    <property type="entry name" value="Cho/carn_acyl_trans"/>
</dbReference>
<evidence type="ECO:0000256" key="2">
    <source>
        <dbReference type="ARBA" id="ARBA00022679"/>
    </source>
</evidence>
<dbReference type="RefSeq" id="WP_207669729.1">
    <property type="nucleotide sequence ID" value="NZ_SLWV01000045.1"/>
</dbReference>
<dbReference type="PROSITE" id="PS00440">
    <property type="entry name" value="ACYLTRANSF_C_2"/>
    <property type="match status" value="1"/>
</dbReference>
<dbReference type="InterPro" id="IPR000542">
    <property type="entry name" value="Carn_acyl_trans"/>
</dbReference>
<dbReference type="Pfam" id="PF00755">
    <property type="entry name" value="Carn_acyltransf"/>
    <property type="match status" value="1"/>
</dbReference>
<dbReference type="AlphaFoldDB" id="A0A4R2KEF4"/>
<evidence type="ECO:0000259" key="6">
    <source>
        <dbReference type="Pfam" id="PF00755"/>
    </source>
</evidence>
<evidence type="ECO:0000313" key="8">
    <source>
        <dbReference type="Proteomes" id="UP000294919"/>
    </source>
</evidence>
<gene>
    <name evidence="7" type="ORF">EV214_14510</name>
</gene>
<proteinExistence type="inferred from homology"/>
<feature type="active site" description="Proton acceptor" evidence="4">
    <location>
        <position position="305"/>
    </location>
</feature>
<reference evidence="7 8" key="1">
    <citation type="submission" date="2019-03" db="EMBL/GenBank/DDBJ databases">
        <title>Genomic Encyclopedia of Type Strains, Phase IV (KMG-IV): sequencing the most valuable type-strain genomes for metagenomic binning, comparative biology and taxonomic classification.</title>
        <authorList>
            <person name="Goeker M."/>
        </authorList>
    </citation>
    <scope>NUCLEOTIDE SEQUENCE [LARGE SCALE GENOMIC DNA]</scope>
    <source>
        <strain evidence="7 8">DSM 102940</strain>
    </source>
</reference>
<dbReference type="Gene3D" id="3.30.559.10">
    <property type="entry name" value="Chloramphenicol acetyltransferase-like domain"/>
    <property type="match status" value="1"/>
</dbReference>
<organism evidence="7 8">
    <name type="scientific">Marinisporobacter balticus</name>
    <dbReference type="NCBI Taxonomy" id="2018667"/>
    <lineage>
        <taxon>Bacteria</taxon>
        <taxon>Bacillati</taxon>
        <taxon>Bacillota</taxon>
        <taxon>Clostridia</taxon>
        <taxon>Peptostreptococcales</taxon>
        <taxon>Thermotaleaceae</taxon>
        <taxon>Marinisporobacter</taxon>
    </lineage>
</organism>
<evidence type="ECO:0000256" key="5">
    <source>
        <dbReference type="RuleBase" id="RU003801"/>
    </source>
</evidence>
<accession>A0A4R2KEF4</accession>
<name>A0A4R2KEF4_9FIRM</name>
<keyword evidence="8" id="KW-1185">Reference proteome</keyword>
<dbReference type="Gene3D" id="3.30.559.70">
    <property type="entry name" value="Choline/Carnitine o-acyltransferase, domain 2"/>
    <property type="match status" value="1"/>
</dbReference>
<dbReference type="InterPro" id="IPR042231">
    <property type="entry name" value="Cho/carn_acyl_trans_2"/>
</dbReference>
<evidence type="ECO:0000313" key="7">
    <source>
        <dbReference type="EMBL" id="TCO68298.1"/>
    </source>
</evidence>
<dbReference type="PANTHER" id="PTHR22589">
    <property type="entry name" value="CARNITINE O-ACYLTRANSFERASE"/>
    <property type="match status" value="1"/>
</dbReference>
<feature type="domain" description="Choline/carnitine acyltransferase" evidence="6">
    <location>
        <begin position="16"/>
        <end position="572"/>
    </location>
</feature>
<evidence type="ECO:0000256" key="3">
    <source>
        <dbReference type="ARBA" id="ARBA00023315"/>
    </source>
</evidence>
<dbReference type="GO" id="GO:0016746">
    <property type="term" value="F:acyltransferase activity"/>
    <property type="evidence" value="ECO:0007669"/>
    <property type="project" value="UniProtKB-KW"/>
</dbReference>